<accession>A0A0D2EFA6</accession>
<dbReference type="GO" id="GO:0006890">
    <property type="term" value="P:retrograde vesicle-mediated transport, Golgi to endoplasmic reticulum"/>
    <property type="evidence" value="ECO:0007669"/>
    <property type="project" value="InterPro"/>
</dbReference>
<dbReference type="HOGENOM" id="CLU_006056_0_0_1"/>
<keyword evidence="2" id="KW-0813">Transport</keyword>
<dbReference type="InterPro" id="IPR013244">
    <property type="entry name" value="Sec39_domain"/>
</dbReference>
<keyword evidence="8" id="KW-1185">Reference proteome</keyword>
<feature type="domain" description="Sec39" evidence="6">
    <location>
        <begin position="13"/>
        <end position="758"/>
    </location>
</feature>
<dbReference type="GO" id="GO:0005783">
    <property type="term" value="C:endoplasmic reticulum"/>
    <property type="evidence" value="ECO:0007669"/>
    <property type="project" value="UniProtKB-SubCell"/>
</dbReference>
<evidence type="ECO:0000313" key="8">
    <source>
        <dbReference type="Proteomes" id="UP000053789"/>
    </source>
</evidence>
<keyword evidence="4" id="KW-0653">Protein transport</keyword>
<organism evidence="7 8">
    <name type="scientific">Cladophialophora bantiana (strain ATCC 10958 / CBS 173.52 / CDC B-1940 / NIH 8579)</name>
    <name type="common">Xylohypha bantiana</name>
    <dbReference type="NCBI Taxonomy" id="1442370"/>
    <lineage>
        <taxon>Eukaryota</taxon>
        <taxon>Fungi</taxon>
        <taxon>Dikarya</taxon>
        <taxon>Ascomycota</taxon>
        <taxon>Pezizomycotina</taxon>
        <taxon>Eurotiomycetes</taxon>
        <taxon>Chaetothyriomycetidae</taxon>
        <taxon>Chaetothyriales</taxon>
        <taxon>Herpotrichiellaceae</taxon>
        <taxon>Cladophialophora</taxon>
    </lineage>
</organism>
<reference evidence="7" key="1">
    <citation type="submission" date="2015-01" db="EMBL/GenBank/DDBJ databases">
        <title>The Genome Sequence of Cladophialophora bantiana CBS 173.52.</title>
        <authorList>
            <consortium name="The Broad Institute Genomics Platform"/>
            <person name="Cuomo C."/>
            <person name="de Hoog S."/>
            <person name="Gorbushina A."/>
            <person name="Stielow B."/>
            <person name="Teixiera M."/>
            <person name="Abouelleil A."/>
            <person name="Chapman S.B."/>
            <person name="Priest M."/>
            <person name="Young S.K."/>
            <person name="Wortman J."/>
            <person name="Nusbaum C."/>
            <person name="Birren B."/>
        </authorList>
    </citation>
    <scope>NUCLEOTIDE SEQUENCE [LARGE SCALE GENOMIC DNA]</scope>
    <source>
        <strain evidence="7">CBS 173.52</strain>
    </source>
</reference>
<evidence type="ECO:0000256" key="2">
    <source>
        <dbReference type="ARBA" id="ARBA00022448"/>
    </source>
</evidence>
<evidence type="ECO:0000256" key="1">
    <source>
        <dbReference type="ARBA" id="ARBA00004240"/>
    </source>
</evidence>
<evidence type="ECO:0000259" key="6">
    <source>
        <dbReference type="Pfam" id="PF08314"/>
    </source>
</evidence>
<dbReference type="EMBL" id="KN846998">
    <property type="protein sequence ID" value="KIW88766.1"/>
    <property type="molecule type" value="Genomic_DNA"/>
</dbReference>
<evidence type="ECO:0000313" key="7">
    <source>
        <dbReference type="EMBL" id="KIW88766.1"/>
    </source>
</evidence>
<dbReference type="Pfam" id="PF08314">
    <property type="entry name" value="Sec39"/>
    <property type="match status" value="1"/>
</dbReference>
<comment type="subcellular location">
    <subcellularLocation>
        <location evidence="1">Endoplasmic reticulum</location>
    </subcellularLocation>
</comment>
<dbReference type="OrthoDB" id="342024at2759"/>
<evidence type="ECO:0000256" key="4">
    <source>
        <dbReference type="ARBA" id="ARBA00022927"/>
    </source>
</evidence>
<dbReference type="PANTHER" id="PTHR40787">
    <property type="entry name" value="SECRETED PROTEIN"/>
    <property type="match status" value="1"/>
</dbReference>
<dbReference type="GeneID" id="27703741"/>
<protein>
    <recommendedName>
        <fullName evidence="6">Sec39 domain-containing protein</fullName>
    </recommendedName>
</protein>
<dbReference type="AlphaFoldDB" id="A0A0D2EFA6"/>
<feature type="region of interest" description="Disordered" evidence="5">
    <location>
        <begin position="842"/>
        <end position="864"/>
    </location>
</feature>
<dbReference type="GO" id="GO:0015031">
    <property type="term" value="P:protein transport"/>
    <property type="evidence" value="ECO:0007669"/>
    <property type="project" value="UniProtKB-KW"/>
</dbReference>
<evidence type="ECO:0000256" key="5">
    <source>
        <dbReference type="SAM" id="MobiDB-lite"/>
    </source>
</evidence>
<dbReference type="RefSeq" id="XP_016615435.1">
    <property type="nucleotide sequence ID" value="XM_016768528.1"/>
</dbReference>
<gene>
    <name evidence="7" type="ORF">Z519_10813</name>
</gene>
<dbReference type="PANTHER" id="PTHR40787:SF3">
    <property type="entry name" value="PROTEIN TRANSPORT PROTEIN SEC39"/>
    <property type="match status" value="1"/>
</dbReference>
<name>A0A0D2EFA6_CLAB1</name>
<dbReference type="Proteomes" id="UP000053789">
    <property type="component" value="Unassembled WGS sequence"/>
</dbReference>
<evidence type="ECO:0000256" key="3">
    <source>
        <dbReference type="ARBA" id="ARBA00022824"/>
    </source>
</evidence>
<keyword evidence="3" id="KW-0256">Endoplasmic reticulum</keyword>
<proteinExistence type="predicted"/>
<sequence length="901" mass="100340">MKTSNELSDAHVVLFAVQATSEGDLVSLLKIIRWRPNIFSITLIYRLLLSFYPAESSGQLTLVNFLRSLGDRPDDAKGPKTPSLEPSISNLSRNEALRRSRALSLRPIPEHRAINTQSELANVVIEWAKRLEQLHGSAQPAGEFVQNFIEQDSDLRRWYESYLVPVIRLQYEFYPDIEDVIGLQGIETLSDAEGIQTLLQYAVRRQNPSDVARDLDQVVSPWVRGASEAKRRRVDYFVKDTTSEVEAWESVYDWLVSTSMTEFSVAAKAYVDWSGPIGNHQQTDMDEDVARFAQTGMAIVYGCSAASTDARNICRQVLIKAAKLLNLGPLDLFQPEPDISVPENFVKGLNETDLLRNALLKNSNNFTRVTGPAVQLLTGLLATAEILSGFSMPRTITELAHVTILGSERRHKDELRRLLQHIPLQTRYEIDWRSVRRQLLWLQSWTEIQPVEAGQQRIAFLSRLPIRFVETQILDALLKAAQYNIIKDVYLDNPSPVLSESEVESRVVAAILEAYDNASNGNRGRGGMKRASEILKAFRASFPHSPGLSDIDQLIKATHSLSFYQLTLQHGVPFKPVSIRVQKDPLTLLDKVLEQDARAYTKLDDLLEIGRNLVRAHLPNRGNVITEDSEPLQLRLLDAEHRITYQAIMAALAANDFDTAYAYITTHLNTSLAQFAPSGFVDDISWRAAYAAGKYRPSASPKSLSARIDSLTQRMELLSRALMLAPSGEALSGILATWRRYEEELDGLKAQAVEEERAFDAKADASLPGAFGLDNRDADVAETKRVMARRSRPTGSGPSYEEEAPLGLFDVARGAAAALRKSAAFPLGSTGLRDLKIHSDTSMHHDAQREQAGSPVSDDGGRVRKRDMVANMVTSGLVSGMGWVLGAQPRDRTDFKGESQH</sequence>